<feature type="domain" description="YprB ribonuclease H-like" evidence="1">
    <location>
        <begin position="25"/>
        <end position="203"/>
    </location>
</feature>
<dbReference type="InterPro" id="IPR036397">
    <property type="entry name" value="RNaseH_sf"/>
</dbReference>
<dbReference type="InterPro" id="IPR012337">
    <property type="entry name" value="RNaseH-like_sf"/>
</dbReference>
<dbReference type="Gene3D" id="3.30.420.10">
    <property type="entry name" value="Ribonuclease H-like superfamily/Ribonuclease H"/>
    <property type="match status" value="1"/>
</dbReference>
<dbReference type="Pfam" id="PF13482">
    <property type="entry name" value="RNase_H_2"/>
    <property type="match status" value="1"/>
</dbReference>
<evidence type="ECO:0000313" key="2">
    <source>
        <dbReference type="EMBL" id="NEU04896.1"/>
    </source>
</evidence>
<name>A0A6M0H2D1_9CLOT</name>
<sequence>MPVGDFNLDSSLLFDNQNDLFKDAIFFDLEHYVYKKPICIGVFGSAYYEAKDNTLKITQYMLQNRFELKKLLDLSEKYFKDLIDNHNKKYIVTFSGNNDFTVINYLYKKYNINFSIENSLKDIDLQKEYEKIMNTSIGLKNLECKFNIKRESEVISGSNLAKTFSKIMKDDTYFNRMPRAKKEKILLYNMQDVVSLFYIYVNWNKYISNEDNKDTNISSLNESCN</sequence>
<evidence type="ECO:0000259" key="1">
    <source>
        <dbReference type="Pfam" id="PF13482"/>
    </source>
</evidence>
<protein>
    <submittedName>
        <fullName evidence="2">Ribonuclease H-like domain-containing protein</fullName>
    </submittedName>
</protein>
<accession>A0A6M0H2D1</accession>
<evidence type="ECO:0000313" key="3">
    <source>
        <dbReference type="Proteomes" id="UP000481872"/>
    </source>
</evidence>
<dbReference type="Proteomes" id="UP000481872">
    <property type="component" value="Unassembled WGS sequence"/>
</dbReference>
<dbReference type="GO" id="GO:0003676">
    <property type="term" value="F:nucleic acid binding"/>
    <property type="evidence" value="ECO:0007669"/>
    <property type="project" value="InterPro"/>
</dbReference>
<dbReference type="InterPro" id="IPR038720">
    <property type="entry name" value="YprB_RNase_H-like_dom"/>
</dbReference>
<dbReference type="SUPFAM" id="SSF53098">
    <property type="entry name" value="Ribonuclease H-like"/>
    <property type="match status" value="1"/>
</dbReference>
<comment type="caution">
    <text evidence="2">The sequence shown here is derived from an EMBL/GenBank/DDBJ whole genome shotgun (WGS) entry which is preliminary data.</text>
</comment>
<reference evidence="2 3" key="1">
    <citation type="submission" date="2020-02" db="EMBL/GenBank/DDBJ databases">
        <title>Genome assembly of a novel Clostridium senegalense strain.</title>
        <authorList>
            <person name="Gupta T.B."/>
            <person name="Jauregui R."/>
            <person name="Maclean P."/>
            <person name="Nawarathana A."/>
            <person name="Brightwell G."/>
        </authorList>
    </citation>
    <scope>NUCLEOTIDE SEQUENCE [LARGE SCALE GENOMIC DNA]</scope>
    <source>
        <strain evidence="2 3">AGRFS4</strain>
    </source>
</reference>
<organism evidence="2 3">
    <name type="scientific">Clostridium senegalense</name>
    <dbReference type="NCBI Taxonomy" id="1465809"/>
    <lineage>
        <taxon>Bacteria</taxon>
        <taxon>Bacillati</taxon>
        <taxon>Bacillota</taxon>
        <taxon>Clostridia</taxon>
        <taxon>Eubacteriales</taxon>
        <taxon>Clostridiaceae</taxon>
        <taxon>Clostridium</taxon>
    </lineage>
</organism>
<proteinExistence type="predicted"/>
<dbReference type="AlphaFoldDB" id="A0A6M0H2D1"/>
<dbReference type="RefSeq" id="WP_061995894.1">
    <property type="nucleotide sequence ID" value="NZ_JAAGPU010000013.1"/>
</dbReference>
<keyword evidence="3" id="KW-1185">Reference proteome</keyword>
<gene>
    <name evidence="2" type="ORF">G3M99_08525</name>
</gene>
<dbReference type="EMBL" id="JAAGPU010000013">
    <property type="protein sequence ID" value="NEU04896.1"/>
    <property type="molecule type" value="Genomic_DNA"/>
</dbReference>